<comment type="caution">
    <text evidence="1">The sequence shown here is derived from an EMBL/GenBank/DDBJ whole genome shotgun (WGS) entry which is preliminary data.</text>
</comment>
<gene>
    <name evidence="1" type="ORF">BDA96_01G236000</name>
</gene>
<dbReference type="EMBL" id="CM027680">
    <property type="protein sequence ID" value="KAG0549213.1"/>
    <property type="molecule type" value="Genomic_DNA"/>
</dbReference>
<organism evidence="1 2">
    <name type="scientific">Sorghum bicolor</name>
    <name type="common">Sorghum</name>
    <name type="synonym">Sorghum vulgare</name>
    <dbReference type="NCBI Taxonomy" id="4558"/>
    <lineage>
        <taxon>Eukaryota</taxon>
        <taxon>Viridiplantae</taxon>
        <taxon>Streptophyta</taxon>
        <taxon>Embryophyta</taxon>
        <taxon>Tracheophyta</taxon>
        <taxon>Spermatophyta</taxon>
        <taxon>Magnoliopsida</taxon>
        <taxon>Liliopsida</taxon>
        <taxon>Poales</taxon>
        <taxon>Poaceae</taxon>
        <taxon>PACMAD clade</taxon>
        <taxon>Panicoideae</taxon>
        <taxon>Andropogonodae</taxon>
        <taxon>Andropogoneae</taxon>
        <taxon>Sorghinae</taxon>
        <taxon>Sorghum</taxon>
    </lineage>
</organism>
<dbReference type="AlphaFoldDB" id="A0A921S079"/>
<proteinExistence type="predicted"/>
<reference evidence="1" key="2">
    <citation type="submission" date="2020-10" db="EMBL/GenBank/DDBJ databases">
        <authorList>
            <person name="Cooper E.A."/>
            <person name="Brenton Z.W."/>
            <person name="Flinn B.S."/>
            <person name="Jenkins J."/>
            <person name="Shu S."/>
            <person name="Flowers D."/>
            <person name="Luo F."/>
            <person name="Wang Y."/>
            <person name="Xia P."/>
            <person name="Barry K."/>
            <person name="Daum C."/>
            <person name="Lipzen A."/>
            <person name="Yoshinaga Y."/>
            <person name="Schmutz J."/>
            <person name="Saski C."/>
            <person name="Vermerris W."/>
            <person name="Kresovich S."/>
        </authorList>
    </citation>
    <scope>NUCLEOTIDE SEQUENCE</scope>
</reference>
<sequence>MAAPKISHHSCLFNKAIIKSHCLDQFIEAVQGMYDMYLTKRMRGI</sequence>
<dbReference type="Proteomes" id="UP000807115">
    <property type="component" value="Chromosome 1"/>
</dbReference>
<name>A0A921S079_SORBI</name>
<evidence type="ECO:0000313" key="2">
    <source>
        <dbReference type="Proteomes" id="UP000807115"/>
    </source>
</evidence>
<evidence type="ECO:0000313" key="1">
    <source>
        <dbReference type="EMBL" id="KAG0549213.1"/>
    </source>
</evidence>
<accession>A0A921S079</accession>
<reference evidence="1" key="1">
    <citation type="journal article" date="2019" name="BMC Genomics">
        <title>A new reference genome for Sorghum bicolor reveals high levels of sequence similarity between sweet and grain genotypes: implications for the genetics of sugar metabolism.</title>
        <authorList>
            <person name="Cooper E.A."/>
            <person name="Brenton Z.W."/>
            <person name="Flinn B.S."/>
            <person name="Jenkins J."/>
            <person name="Shu S."/>
            <person name="Flowers D."/>
            <person name="Luo F."/>
            <person name="Wang Y."/>
            <person name="Xia P."/>
            <person name="Barry K."/>
            <person name="Daum C."/>
            <person name="Lipzen A."/>
            <person name="Yoshinaga Y."/>
            <person name="Schmutz J."/>
            <person name="Saski C."/>
            <person name="Vermerris W."/>
            <person name="Kresovich S."/>
        </authorList>
    </citation>
    <scope>NUCLEOTIDE SEQUENCE</scope>
</reference>
<protein>
    <submittedName>
        <fullName evidence="1">Uncharacterized protein</fullName>
    </submittedName>
</protein>